<dbReference type="InterPro" id="IPR036322">
    <property type="entry name" value="WD40_repeat_dom_sf"/>
</dbReference>
<feature type="compositionally biased region" description="Gly residues" evidence="1">
    <location>
        <begin position="1"/>
        <end position="10"/>
    </location>
</feature>
<dbReference type="Proteomes" id="UP001314205">
    <property type="component" value="Unassembled WGS sequence"/>
</dbReference>
<dbReference type="PANTHER" id="PTHR14435:SF2">
    <property type="entry name" value="ZINC FINGER PROTEIN 106"/>
    <property type="match status" value="1"/>
</dbReference>
<feature type="region of interest" description="Disordered" evidence="1">
    <location>
        <begin position="186"/>
        <end position="216"/>
    </location>
</feature>
<feature type="compositionally biased region" description="Basic and acidic residues" evidence="1">
    <location>
        <begin position="790"/>
        <end position="800"/>
    </location>
</feature>
<dbReference type="Gene3D" id="2.130.10.10">
    <property type="entry name" value="YVTN repeat-like/Quinoprotein amine dehydrogenase"/>
    <property type="match status" value="2"/>
</dbReference>
<feature type="compositionally biased region" description="Polar residues" evidence="1">
    <location>
        <begin position="818"/>
        <end position="830"/>
    </location>
</feature>
<feature type="region of interest" description="Disordered" evidence="1">
    <location>
        <begin position="659"/>
        <end position="719"/>
    </location>
</feature>
<feature type="region of interest" description="Disordered" evidence="1">
    <location>
        <begin position="1"/>
        <end position="88"/>
    </location>
</feature>
<feature type="compositionally biased region" description="Low complexity" evidence="1">
    <location>
        <begin position="807"/>
        <end position="817"/>
    </location>
</feature>
<evidence type="ECO:0000313" key="3">
    <source>
        <dbReference type="Proteomes" id="UP001314205"/>
    </source>
</evidence>
<evidence type="ECO:0008006" key="4">
    <source>
        <dbReference type="Google" id="ProtNLM"/>
    </source>
</evidence>
<reference evidence="2 3" key="1">
    <citation type="submission" date="2023-11" db="EMBL/GenBank/DDBJ databases">
        <authorList>
            <person name="Hedman E."/>
            <person name="Englund M."/>
            <person name="Stromberg M."/>
            <person name="Nyberg Akerstrom W."/>
            <person name="Nylinder S."/>
            <person name="Jareborg N."/>
            <person name="Kallberg Y."/>
            <person name="Kronander E."/>
        </authorList>
    </citation>
    <scope>NUCLEOTIDE SEQUENCE [LARGE SCALE GENOMIC DNA]</scope>
</reference>
<name>A0AAV1KNQ1_9NEOP</name>
<dbReference type="SUPFAM" id="SSF50978">
    <property type="entry name" value="WD40 repeat-like"/>
    <property type="match status" value="1"/>
</dbReference>
<keyword evidence="3" id="KW-1185">Reference proteome</keyword>
<feature type="compositionally biased region" description="Polar residues" evidence="1">
    <location>
        <begin position="205"/>
        <end position="216"/>
    </location>
</feature>
<evidence type="ECO:0000256" key="1">
    <source>
        <dbReference type="SAM" id="MobiDB-lite"/>
    </source>
</evidence>
<feature type="compositionally biased region" description="Polar residues" evidence="1">
    <location>
        <begin position="665"/>
        <end position="691"/>
    </location>
</feature>
<dbReference type="GO" id="GO:0003723">
    <property type="term" value="F:RNA binding"/>
    <property type="evidence" value="ECO:0007669"/>
    <property type="project" value="InterPro"/>
</dbReference>
<protein>
    <recommendedName>
        <fullName evidence="4">Zinc finger protein 106</fullName>
    </recommendedName>
</protein>
<feature type="region of interest" description="Disordered" evidence="1">
    <location>
        <begin position="247"/>
        <end position="283"/>
    </location>
</feature>
<evidence type="ECO:0000313" key="2">
    <source>
        <dbReference type="EMBL" id="CAK1583396.1"/>
    </source>
</evidence>
<sequence>MRRGHTGIGGWRSENTRHFRSRGGGNPHFRPRSYPLLDAHRFPPPTTHRPPPFVSRPDHMVEHNTEQSRNKFRSDNRKNQNRPYEKHSERQIFPHLQHIKHSEMTSCTNTYKESNYYVNTKQNDGFFINSHGDVDHRQTNIKQNCLPFRQQLVTPWTIPADNKILQYDNRNQNKTYRRHEEQNKLPIHDYPGHRPPSSDHYGGNPTPSIDNSNTFSRSVDDTVNIVRKRLLDRNETHHVSDNARMENFSNNLHRENSVTSYHDNSQKEQPTKRRIQRQKQKNKTNCDKIKNKIFHQLFKMDKEKMHKLMDNPNSSSKFEYAISSLITESQNSFNRHLRSVAEKSLCSSSTDFMQNDNNTIYEDTFLKQMQCLLDPQDTVLLEDIKPIVMAELSKVLQLDNIEQQFVEGESSGCLSERHSNHDQYHSAFSDYELSNYPEEYAESNFAEQHHAQTDFKQFNRNVIGEIHDKCDNNQLDDGIQSKPLFERRSRTKSCSYNEERASENQYAGSDHDYKSNEDIYQNKGDPSELFDPVTEQISDEEDPFAELDNQYHVDVDHNFIDNEDISNTQQTQNIITSKILTIGDSEMELNRLLKTPDNGSVSIKQEIDSQILDIAKSPLKLSSNINKKDNFNESENRSMNINKEPGVIENFNTTNTINIDKKSIPENSNSNLGTDKSQNSCVIPKSLASSNSRKRAIDQQSSHRKEKRKKIECTPPDSSKQILDKNIMINVNDCTSKPSEKCDIAKSVLNPSFFKDDGDTKTRDISKVSIKTEVVDKEYSDKYVKRKNIEKKAREKSSEPKKKHNSDSSSHSNLNLKENATNTDNQTTTKIEVKNTLKTIDMFVDKPKKSNIHPAHRNTAVITGNIDKKKKNLKRGSNRKIRRHIATQVLNKQLTKETQTVESKTFCTRFCQTERLKLRVQAVQTEPVYFEKSNSRSTDAFERMKEIDLEIQVLLQEKFKLYSSLENKDSSQNSLQTLGMTVLNVTPLNEDIKEEITEIDSISGDAIADDFTNIPVEDLEQIAFETVETDSNENLEVGKRSRRNTVLEEERKSFISPKAAMVKKNGRKSRTPNISLIEQIITDDRPLEDIIVLDDYEKPLKTKSKTPKVQRLKKKATRKTKPMKTLGTTFELKECSVVLVREDLSKILLQNTIPPIEYQEPLFETAEHTNFVEEIDITEKDNNIINDVQFDMLDVSEDIVIGDNCEIKSLQDKELEIIDVPISEEIILDNSQSSYEDIVAPQVLSGDNECKMYDYSADENLRRDSITVTGNADAVLAIECIENNFIAACLDGNVYYFSGDGQLINTLRGSNLAVTCLTIVKEKYETTVYTGSLDSRIRYYDLETGLEKGPECNVLSPIQTMDRAWDTIFVGTRTGFVLQFECKNNMLIPVSTVKFSDQSILALRAMKEGPRKVLLVAARSENVTIKDAQTGLLLRTLVGPKMTVYTLLYEDGKVYCGTSSHQIQVFDYSSGSHVGTHEGGKGAVCLRATGGLLFAGCYDGCVYVYREGEARPMAQLRGPGLMLLSLAVVGSKIIAGYKDRSLYIWKIPLSILQEMIL</sequence>
<proteinExistence type="predicted"/>
<gene>
    <name evidence="2" type="ORF">PARMNEM_LOCUS4793</name>
</gene>
<feature type="compositionally biased region" description="Polar residues" evidence="1">
    <location>
        <begin position="247"/>
        <end position="263"/>
    </location>
</feature>
<dbReference type="InterPro" id="IPR015943">
    <property type="entry name" value="WD40/YVTN_repeat-like_dom_sf"/>
</dbReference>
<dbReference type="InterPro" id="IPR001680">
    <property type="entry name" value="WD40_rpt"/>
</dbReference>
<dbReference type="PANTHER" id="PTHR14435">
    <property type="entry name" value="ZINC FINGER PROTEIN 106"/>
    <property type="match status" value="1"/>
</dbReference>
<dbReference type="EMBL" id="CAVLGL010000057">
    <property type="protein sequence ID" value="CAK1583396.1"/>
    <property type="molecule type" value="Genomic_DNA"/>
</dbReference>
<organism evidence="2 3">
    <name type="scientific">Parnassius mnemosyne</name>
    <name type="common">clouded apollo</name>
    <dbReference type="NCBI Taxonomy" id="213953"/>
    <lineage>
        <taxon>Eukaryota</taxon>
        <taxon>Metazoa</taxon>
        <taxon>Ecdysozoa</taxon>
        <taxon>Arthropoda</taxon>
        <taxon>Hexapoda</taxon>
        <taxon>Insecta</taxon>
        <taxon>Pterygota</taxon>
        <taxon>Neoptera</taxon>
        <taxon>Endopterygota</taxon>
        <taxon>Lepidoptera</taxon>
        <taxon>Glossata</taxon>
        <taxon>Ditrysia</taxon>
        <taxon>Papilionoidea</taxon>
        <taxon>Papilionidae</taxon>
        <taxon>Parnassiinae</taxon>
        <taxon>Parnassini</taxon>
        <taxon>Parnassius</taxon>
        <taxon>Driopa</taxon>
    </lineage>
</organism>
<comment type="caution">
    <text evidence="2">The sequence shown here is derived from an EMBL/GenBank/DDBJ whole genome shotgun (WGS) entry which is preliminary data.</text>
</comment>
<feature type="compositionally biased region" description="Pro residues" evidence="1">
    <location>
        <begin position="42"/>
        <end position="54"/>
    </location>
</feature>
<feature type="compositionally biased region" description="Basic residues" evidence="1">
    <location>
        <begin position="272"/>
        <end position="282"/>
    </location>
</feature>
<accession>A0AAV1KNQ1</accession>
<feature type="compositionally biased region" description="Basic and acidic residues" evidence="1">
    <location>
        <begin position="56"/>
        <end position="88"/>
    </location>
</feature>
<dbReference type="InterPro" id="IPR042622">
    <property type="entry name" value="Znf106"/>
</dbReference>
<feature type="region of interest" description="Disordered" evidence="1">
    <location>
        <begin position="786"/>
        <end position="830"/>
    </location>
</feature>
<dbReference type="SMART" id="SM00320">
    <property type="entry name" value="WD40"/>
    <property type="match status" value="5"/>
</dbReference>
<feature type="region of interest" description="Disordered" evidence="1">
    <location>
        <begin position="488"/>
        <end position="513"/>
    </location>
</feature>